<dbReference type="AlphaFoldDB" id="A0A3P7VSZ9"/>
<keyword evidence="3" id="KW-1185">Reference proteome</keyword>
<gene>
    <name evidence="2" type="ORF">HPLM_LOCUS13934</name>
</gene>
<accession>A0A3P7VSZ9</accession>
<proteinExistence type="predicted"/>
<protein>
    <submittedName>
        <fullName evidence="2">Uncharacterized protein</fullName>
    </submittedName>
</protein>
<evidence type="ECO:0000313" key="2">
    <source>
        <dbReference type="EMBL" id="VDO51196.1"/>
    </source>
</evidence>
<dbReference type="Proteomes" id="UP000268014">
    <property type="component" value="Unassembled WGS sequence"/>
</dbReference>
<reference evidence="2 3" key="1">
    <citation type="submission" date="2018-11" db="EMBL/GenBank/DDBJ databases">
        <authorList>
            <consortium name="Pathogen Informatics"/>
        </authorList>
    </citation>
    <scope>NUCLEOTIDE SEQUENCE [LARGE SCALE GENOMIC DNA]</scope>
    <source>
        <strain evidence="2 3">MHpl1</strain>
    </source>
</reference>
<name>A0A3P7VSZ9_HAEPC</name>
<keyword evidence="1" id="KW-1133">Transmembrane helix</keyword>
<dbReference type="EMBL" id="UZAF01018392">
    <property type="protein sequence ID" value="VDO51196.1"/>
    <property type="molecule type" value="Genomic_DNA"/>
</dbReference>
<feature type="transmembrane region" description="Helical" evidence="1">
    <location>
        <begin position="147"/>
        <end position="170"/>
    </location>
</feature>
<evidence type="ECO:0000256" key="1">
    <source>
        <dbReference type="SAM" id="Phobius"/>
    </source>
</evidence>
<sequence>MQITEPCFDAHCCSFCLVISFRQHVHVVPPSLHYSSNVVSKRATLRPLHCICFNIAIITHFQHPSCFWSKLSRFTLGFSLSNERSILIVFVDEHLPSFIRHSIIEVRARPSIRHSSGLRCGWFLSSRCRCSGSCWNRNVFWRYAKSLIFATNAIGAFAFGVSCAWISHFVDHPSRIIT</sequence>
<keyword evidence="1" id="KW-0472">Membrane</keyword>
<organism evidence="2 3">
    <name type="scientific">Haemonchus placei</name>
    <name type="common">Barber's pole worm</name>
    <dbReference type="NCBI Taxonomy" id="6290"/>
    <lineage>
        <taxon>Eukaryota</taxon>
        <taxon>Metazoa</taxon>
        <taxon>Ecdysozoa</taxon>
        <taxon>Nematoda</taxon>
        <taxon>Chromadorea</taxon>
        <taxon>Rhabditida</taxon>
        <taxon>Rhabditina</taxon>
        <taxon>Rhabditomorpha</taxon>
        <taxon>Strongyloidea</taxon>
        <taxon>Trichostrongylidae</taxon>
        <taxon>Haemonchus</taxon>
    </lineage>
</organism>
<evidence type="ECO:0000313" key="3">
    <source>
        <dbReference type="Proteomes" id="UP000268014"/>
    </source>
</evidence>
<keyword evidence="1" id="KW-0812">Transmembrane</keyword>